<reference evidence="17" key="1">
    <citation type="submission" date="2016-06" db="EMBL/GenBank/DDBJ databases">
        <authorList>
            <person name="Butler K."/>
        </authorList>
    </citation>
    <scope>NUCLEOTIDE SEQUENCE [LARGE SCALE GENOMIC DNA]</scope>
    <source>
        <strain evidence="17">GCSL-Mp20</strain>
    </source>
</reference>
<evidence type="ECO:0000256" key="3">
    <source>
        <dbReference type="ARBA" id="ARBA00011881"/>
    </source>
</evidence>
<dbReference type="NCBIfam" id="NF008141">
    <property type="entry name" value="PRK10892.1"/>
    <property type="match status" value="1"/>
</dbReference>
<dbReference type="FunFam" id="3.10.580.10:FF:000007">
    <property type="entry name" value="Arabinose 5-phosphate isomerase"/>
    <property type="match status" value="1"/>
</dbReference>
<dbReference type="Gene3D" id="3.10.580.10">
    <property type="entry name" value="CBS-domain"/>
    <property type="match status" value="1"/>
</dbReference>
<dbReference type="Proteomes" id="UP000092247">
    <property type="component" value="Unassembled WGS sequence"/>
</dbReference>
<gene>
    <name evidence="14" type="ORF">AYY17_09720</name>
    <name evidence="15" type="ORF">AYY18_03745</name>
</gene>
<dbReference type="InterPro" id="IPR050986">
    <property type="entry name" value="GutQ/KpsF_isomerases"/>
</dbReference>
<dbReference type="CDD" id="cd04604">
    <property type="entry name" value="CBS_pair_SIS_assoc"/>
    <property type="match status" value="1"/>
</dbReference>
<feature type="domain" description="SIS" evidence="13">
    <location>
        <begin position="35"/>
        <end position="178"/>
    </location>
</feature>
<dbReference type="OrthoDB" id="9762536at2"/>
<dbReference type="PIRSF" id="PIRSF004692">
    <property type="entry name" value="KdsD_KpsF"/>
    <property type="match status" value="1"/>
</dbReference>
<dbReference type="RefSeq" id="WP_067401380.1">
    <property type="nucleotide sequence ID" value="NZ_CBCPID010000008.1"/>
</dbReference>
<dbReference type="InterPro" id="IPR035474">
    <property type="entry name" value="SIS_Kpsf"/>
</dbReference>
<evidence type="ECO:0000256" key="7">
    <source>
        <dbReference type="ARBA" id="ARBA00060658"/>
    </source>
</evidence>
<keyword evidence="9" id="KW-0479">Metal-binding</keyword>
<feature type="site" description="Catalytically relevant" evidence="10">
    <location>
        <position position="187"/>
    </location>
</feature>
<organism evidence="15 17">
    <name type="scientific">Morganella psychrotolerans</name>
    <dbReference type="NCBI Taxonomy" id="368603"/>
    <lineage>
        <taxon>Bacteria</taxon>
        <taxon>Pseudomonadati</taxon>
        <taxon>Pseudomonadota</taxon>
        <taxon>Gammaproteobacteria</taxon>
        <taxon>Enterobacterales</taxon>
        <taxon>Morganellaceae</taxon>
        <taxon>Morganella</taxon>
    </lineage>
</organism>
<keyword evidence="5 11" id="KW-0129">CBS domain</keyword>
<evidence type="ECO:0000313" key="14">
    <source>
        <dbReference type="EMBL" id="OBU03827.1"/>
    </source>
</evidence>
<evidence type="ECO:0000256" key="9">
    <source>
        <dbReference type="PIRSR" id="PIRSR004692-2"/>
    </source>
</evidence>
<dbReference type="InterPro" id="IPR001347">
    <property type="entry name" value="SIS_dom"/>
</dbReference>
<feature type="domain" description="CBS" evidence="12">
    <location>
        <begin position="204"/>
        <end position="262"/>
    </location>
</feature>
<evidence type="ECO:0000313" key="16">
    <source>
        <dbReference type="Proteomes" id="UP000092247"/>
    </source>
</evidence>
<name>A0A1B8HP58_9GAMM</name>
<dbReference type="EC" id="5.3.1.13" evidence="8"/>
<evidence type="ECO:0000313" key="15">
    <source>
        <dbReference type="EMBL" id="OBU11060.1"/>
    </source>
</evidence>
<dbReference type="Proteomes" id="UP000092377">
    <property type="component" value="Unassembled WGS sequence"/>
</dbReference>
<dbReference type="GO" id="GO:0046872">
    <property type="term" value="F:metal ion binding"/>
    <property type="evidence" value="ECO:0007669"/>
    <property type="project" value="UniProtKB-KW"/>
</dbReference>
<feature type="domain" description="CBS" evidence="12">
    <location>
        <begin position="271"/>
        <end position="322"/>
    </location>
</feature>
<dbReference type="InterPro" id="IPR000644">
    <property type="entry name" value="CBS_dom"/>
</dbReference>
<keyword evidence="17" id="KW-1185">Reference proteome</keyword>
<dbReference type="PROSITE" id="PS51464">
    <property type="entry name" value="SIS"/>
    <property type="match status" value="1"/>
</dbReference>
<dbReference type="PROSITE" id="PS51371">
    <property type="entry name" value="CBS"/>
    <property type="match status" value="2"/>
</dbReference>
<dbReference type="GO" id="GO:0019146">
    <property type="term" value="F:arabinose-5-phosphate isomerase activity"/>
    <property type="evidence" value="ECO:0007669"/>
    <property type="project" value="UniProtKB-EC"/>
</dbReference>
<dbReference type="SMART" id="SM00116">
    <property type="entry name" value="CBS"/>
    <property type="match status" value="2"/>
</dbReference>
<dbReference type="InterPro" id="IPR046342">
    <property type="entry name" value="CBS_dom_sf"/>
</dbReference>
<sequence>MSRTDFQLAGKRVLHIEREGLASLEQYINDDFDRACELMFHCEGKVIIMGMGKSGHIGHKIAATFASTGTPSFFVHPGEAAHGDLGMVTPKDVIIAISNSGESSEIQALIPVIKRQNIPLICMTGNPDSTMGKAADIHLCISVPQEACPLGLAPTTSTTATLVMGDALAIALLQARGFTAEDFALSHPGGALGRKLLLLVSDLMNTGDDIPRVPKNATLREALVEITRKKFGMTVICNDDMLIQGIFTDGDLRRIFDAGVDLNNCRIADVMTPGGIRISPNTLAVEALNLMQSRHITSLLVTEGDKLLGVLHMHDLLHAGVV</sequence>
<feature type="site" description="Catalytically relevant" evidence="10">
    <location>
        <position position="53"/>
    </location>
</feature>
<evidence type="ECO:0000256" key="6">
    <source>
        <dbReference type="ARBA" id="ARBA00023235"/>
    </source>
</evidence>
<dbReference type="AlphaFoldDB" id="A0A1B8HP58"/>
<dbReference type="InterPro" id="IPR004800">
    <property type="entry name" value="KdsD/KpsF-type"/>
</dbReference>
<dbReference type="GO" id="GO:0097367">
    <property type="term" value="F:carbohydrate derivative binding"/>
    <property type="evidence" value="ECO:0007669"/>
    <property type="project" value="InterPro"/>
</dbReference>
<comment type="subunit">
    <text evidence="3">Homotetramer.</text>
</comment>
<dbReference type="STRING" id="368603.AYY16_10525"/>
<evidence type="ECO:0000256" key="2">
    <source>
        <dbReference type="ARBA" id="ARBA00008165"/>
    </source>
</evidence>
<keyword evidence="6 8" id="KW-0413">Isomerase</keyword>
<evidence type="ECO:0000256" key="5">
    <source>
        <dbReference type="ARBA" id="ARBA00023122"/>
    </source>
</evidence>
<accession>A0A1B8HP58</accession>
<comment type="catalytic activity">
    <reaction evidence="8">
        <text>D-arabinose 5-phosphate = D-ribulose 5-phosphate</text>
        <dbReference type="Rhea" id="RHEA:23104"/>
        <dbReference type="ChEBI" id="CHEBI:57693"/>
        <dbReference type="ChEBI" id="CHEBI:58121"/>
        <dbReference type="EC" id="5.3.1.13"/>
    </reaction>
</comment>
<evidence type="ECO:0000256" key="10">
    <source>
        <dbReference type="PIRSR" id="PIRSR004692-3"/>
    </source>
</evidence>
<dbReference type="NCBIfam" id="TIGR00393">
    <property type="entry name" value="kpsF"/>
    <property type="match status" value="1"/>
</dbReference>
<comment type="pathway">
    <text evidence="1">Bacterial outer membrane biogenesis; lipopolysaccharide biosynthesis.</text>
</comment>
<dbReference type="Gene3D" id="3.40.50.10490">
    <property type="entry name" value="Glucose-6-phosphate isomerase like protein, domain 1"/>
    <property type="match status" value="1"/>
</dbReference>
<dbReference type="CDD" id="cd05014">
    <property type="entry name" value="SIS_Kpsf"/>
    <property type="match status" value="1"/>
</dbReference>
<comment type="caution">
    <text evidence="15">The sequence shown here is derived from an EMBL/GenBank/DDBJ whole genome shotgun (WGS) entry which is preliminary data.</text>
</comment>
<feature type="site" description="Catalytically relevant" evidence="10">
    <location>
        <position position="146"/>
    </location>
</feature>
<evidence type="ECO:0000259" key="12">
    <source>
        <dbReference type="PROSITE" id="PS51371"/>
    </source>
</evidence>
<dbReference type="SUPFAM" id="SSF53697">
    <property type="entry name" value="SIS domain"/>
    <property type="match status" value="1"/>
</dbReference>
<protein>
    <recommendedName>
        <fullName evidence="8">Arabinose 5-phosphate isomerase</fullName>
        <shortName evidence="8">API</shortName>
        <ecNumber evidence="8">5.3.1.13</ecNumber>
    </recommendedName>
</protein>
<dbReference type="GO" id="GO:0005975">
    <property type="term" value="P:carbohydrate metabolic process"/>
    <property type="evidence" value="ECO:0007669"/>
    <property type="project" value="InterPro"/>
</dbReference>
<evidence type="ECO:0000313" key="17">
    <source>
        <dbReference type="Proteomes" id="UP000092377"/>
    </source>
</evidence>
<evidence type="ECO:0000259" key="13">
    <source>
        <dbReference type="PROSITE" id="PS51464"/>
    </source>
</evidence>
<dbReference type="EMBL" id="LZEY01000012">
    <property type="protein sequence ID" value="OBU11060.1"/>
    <property type="molecule type" value="Genomic_DNA"/>
</dbReference>
<feature type="binding site" evidence="9">
    <location>
        <position position="76"/>
    </location>
    <ligand>
        <name>Zn(2+)</name>
        <dbReference type="ChEBI" id="CHEBI:29105"/>
    </ligand>
</feature>
<evidence type="ECO:0000256" key="1">
    <source>
        <dbReference type="ARBA" id="ARBA00004756"/>
    </source>
</evidence>
<feature type="site" description="Catalytically relevant" evidence="10">
    <location>
        <position position="105"/>
    </location>
</feature>
<dbReference type="GO" id="GO:1901135">
    <property type="term" value="P:carbohydrate derivative metabolic process"/>
    <property type="evidence" value="ECO:0007669"/>
    <property type="project" value="InterPro"/>
</dbReference>
<comment type="pathway">
    <text evidence="7">Carbohydrate biosynthesis; 3-deoxy-D-manno-octulosonate biosynthesis; 3-deoxy-D-manno-octulosonate from D-ribulose 5-phosphate: step 1/3.</text>
</comment>
<comment type="similarity">
    <text evidence="2 8">Belongs to the SIS family. GutQ/KpsF subfamily.</text>
</comment>
<dbReference type="Pfam" id="PF00571">
    <property type="entry name" value="CBS"/>
    <property type="match status" value="2"/>
</dbReference>
<proteinExistence type="inferred from homology"/>
<keyword evidence="9" id="KW-0862">Zinc</keyword>
<evidence type="ECO:0000256" key="11">
    <source>
        <dbReference type="PROSITE-ProRule" id="PRU00703"/>
    </source>
</evidence>
<dbReference type="InterPro" id="IPR046348">
    <property type="entry name" value="SIS_dom_sf"/>
</dbReference>
<dbReference type="PANTHER" id="PTHR42745">
    <property type="match status" value="1"/>
</dbReference>
<dbReference type="PANTHER" id="PTHR42745:SF1">
    <property type="entry name" value="ARABINOSE 5-PHOSPHATE ISOMERASE KDSD"/>
    <property type="match status" value="1"/>
</dbReference>
<reference evidence="15 16" key="2">
    <citation type="submission" date="2016-06" db="EMBL/GenBank/DDBJ databases">
        <authorList>
            <person name="Kjaerup R.B."/>
            <person name="Dalgaard T.S."/>
            <person name="Juul-Madsen H.R."/>
        </authorList>
    </citation>
    <scope>NUCLEOTIDE SEQUENCE [LARGE SCALE GENOMIC DNA]</scope>
    <source>
        <strain evidence="15">GCSL-Mp20</strain>
        <strain evidence="14 16">GCSL-Mp3</strain>
    </source>
</reference>
<dbReference type="Pfam" id="PF01380">
    <property type="entry name" value="SIS"/>
    <property type="match status" value="1"/>
</dbReference>
<evidence type="ECO:0000256" key="4">
    <source>
        <dbReference type="ARBA" id="ARBA00022737"/>
    </source>
</evidence>
<dbReference type="FunFam" id="3.40.50.10490:FF:000011">
    <property type="entry name" value="Arabinose 5-phosphate isomerase"/>
    <property type="match status" value="1"/>
</dbReference>
<keyword evidence="4" id="KW-0677">Repeat</keyword>
<dbReference type="EMBL" id="LZEX01000042">
    <property type="protein sequence ID" value="OBU03827.1"/>
    <property type="molecule type" value="Genomic_DNA"/>
</dbReference>
<evidence type="ECO:0000256" key="8">
    <source>
        <dbReference type="PIRNR" id="PIRNR004692"/>
    </source>
</evidence>